<dbReference type="InterPro" id="IPR000719">
    <property type="entry name" value="Prot_kinase_dom"/>
</dbReference>
<keyword evidence="2 3" id="KW-0067">ATP-binding</keyword>
<dbReference type="Gene3D" id="1.10.510.10">
    <property type="entry name" value="Transferase(Phosphotransferase) domain 1"/>
    <property type="match status" value="1"/>
</dbReference>
<sequence length="725" mass="79007">MAPPALTAIAPGLASPGISVEFHGDPDEKPALIHPRSAPPDVQRFQSPMRHHRRTPSVHREIKETLNARSEYTSDDSEGYTHHRINQYVIREEIGRGSYGAVHLATDQFGREFAVKAFSKTRLRKRAQSNILRQGPRHFGRFPPRAGFGAPDTANPGFSDYRAKEAKDALFLIREEVAIMKKLNHPNLVQLIEVLDDPEEDTVYMVLEMCKKGVVMKVGLGESATPYPEETCRHWFRDLILGIEYLHSQGVLHRDIKPENLLLTEDDVLKIVDFGVSEMFEKAKDMRTSKSAGSPAFLPPELCIAKHGDVSGKAADIWSMGVSLYCLRYGRIPFERSGVLDMYEAIKTEDPKFPPDENPDFVDLMGRLMEKDPEKRIKMPELREHPWVTKWGEDPLLSAEENCADPVDPPNPLELNHAFTRRMSHLICVMKAISKFKSLLTPKGQAPSIRLGNAQAHDTDSRSPSEPPPPEPTSEKSTAEYAAHLLREREQFLARVGKASLDRLRSQHHASPSSTASSPTDSASTAAAEPRLLLGIGTGGIDSFGSDADLPAADTVSDSPTAVDFNVYNRAFEAEVERIRRSVSSSGSGSGSGSSSSGNHSNSNKRGREGRVQYFKTRLVDGGDGSGETGEKGAAGYYRVDDGDGAGPATGAGAEEAMGERMTPRSLFAAARVAGGLGKPEGMKFADLVARAMLEAKSTAADGGRGVGAGREEGEQATVDSQARD</sequence>
<dbReference type="PANTHER" id="PTHR24346">
    <property type="entry name" value="MAP/MICROTUBULE AFFINITY-REGULATING KINASE"/>
    <property type="match status" value="1"/>
</dbReference>
<evidence type="ECO:0000313" key="7">
    <source>
        <dbReference type="Proteomes" id="UP001628179"/>
    </source>
</evidence>
<feature type="compositionally biased region" description="Low complexity" evidence="4">
    <location>
        <begin position="582"/>
        <end position="604"/>
    </location>
</feature>
<keyword evidence="6" id="KW-0418">Kinase</keyword>
<feature type="region of interest" description="Disordered" evidence="4">
    <location>
        <begin position="33"/>
        <end position="57"/>
    </location>
</feature>
<dbReference type="RefSeq" id="XP_070921901.1">
    <property type="nucleotide sequence ID" value="XM_071065800.1"/>
</dbReference>
<evidence type="ECO:0000313" key="6">
    <source>
        <dbReference type="EMBL" id="GAB1320171.1"/>
    </source>
</evidence>
<proteinExistence type="predicted"/>
<feature type="binding site" evidence="3">
    <location>
        <position position="116"/>
    </location>
    <ligand>
        <name>ATP</name>
        <dbReference type="ChEBI" id="CHEBI:30616"/>
    </ligand>
</feature>
<dbReference type="EMBL" id="BAAFSV010000006">
    <property type="protein sequence ID" value="GAB1320171.1"/>
    <property type="molecule type" value="Genomic_DNA"/>
</dbReference>
<keyword evidence="1 3" id="KW-0547">Nucleotide-binding</keyword>
<evidence type="ECO:0000256" key="2">
    <source>
        <dbReference type="ARBA" id="ARBA00022840"/>
    </source>
</evidence>
<dbReference type="InterPro" id="IPR008271">
    <property type="entry name" value="Ser/Thr_kinase_AS"/>
</dbReference>
<dbReference type="SMART" id="SM00220">
    <property type="entry name" value="S_TKc"/>
    <property type="match status" value="1"/>
</dbReference>
<comment type="caution">
    <text evidence="6">The sequence shown here is derived from an EMBL/GenBank/DDBJ whole genome shotgun (WGS) entry which is preliminary data.</text>
</comment>
<keyword evidence="7" id="KW-1185">Reference proteome</keyword>
<feature type="region of interest" description="Disordered" evidence="4">
    <location>
        <begin position="503"/>
        <end position="526"/>
    </location>
</feature>
<evidence type="ECO:0000256" key="4">
    <source>
        <dbReference type="SAM" id="MobiDB-lite"/>
    </source>
</evidence>
<dbReference type="GO" id="GO:0016301">
    <property type="term" value="F:kinase activity"/>
    <property type="evidence" value="ECO:0007669"/>
    <property type="project" value="UniProtKB-KW"/>
</dbReference>
<evidence type="ECO:0000256" key="3">
    <source>
        <dbReference type="PROSITE-ProRule" id="PRU10141"/>
    </source>
</evidence>
<dbReference type="Pfam" id="PF00069">
    <property type="entry name" value="Pkinase"/>
    <property type="match status" value="1"/>
</dbReference>
<dbReference type="InterPro" id="IPR017441">
    <property type="entry name" value="Protein_kinase_ATP_BS"/>
</dbReference>
<dbReference type="SUPFAM" id="SSF56112">
    <property type="entry name" value="Protein kinase-like (PK-like)"/>
    <property type="match status" value="1"/>
</dbReference>
<feature type="region of interest" description="Disordered" evidence="4">
    <location>
        <begin position="698"/>
        <end position="725"/>
    </location>
</feature>
<dbReference type="GeneID" id="98181123"/>
<dbReference type="InterPro" id="IPR011009">
    <property type="entry name" value="Kinase-like_dom_sf"/>
</dbReference>
<dbReference type="PROSITE" id="PS00108">
    <property type="entry name" value="PROTEIN_KINASE_ST"/>
    <property type="match status" value="1"/>
</dbReference>
<feature type="compositionally biased region" description="Low complexity" evidence="4">
    <location>
        <begin position="510"/>
        <end position="526"/>
    </location>
</feature>
<feature type="domain" description="Protein kinase" evidence="5">
    <location>
        <begin position="88"/>
        <end position="388"/>
    </location>
</feature>
<reference evidence="6 7" key="1">
    <citation type="submission" date="2024-09" db="EMBL/GenBank/DDBJ databases">
        <title>Itraconazole resistance in Madurella fahalii resulting from another homologue of gene encoding cytochrome P450 14-alpha sterol demethylase (CYP51).</title>
        <authorList>
            <person name="Yoshioka I."/>
            <person name="Fahal A.H."/>
            <person name="Kaneko S."/>
            <person name="Yaguchi T."/>
        </authorList>
    </citation>
    <scope>NUCLEOTIDE SEQUENCE [LARGE SCALE GENOMIC DNA]</scope>
    <source>
        <strain evidence="6 7">IFM 68171</strain>
    </source>
</reference>
<dbReference type="Proteomes" id="UP001628179">
    <property type="component" value="Unassembled WGS sequence"/>
</dbReference>
<name>A0ABQ0GR04_9PEZI</name>
<feature type="region of interest" description="Disordered" evidence="4">
    <location>
        <begin position="580"/>
        <end position="661"/>
    </location>
</feature>
<gene>
    <name evidence="6" type="ORF">MFIFM68171_10381</name>
</gene>
<keyword evidence="6" id="KW-0808">Transferase</keyword>
<dbReference type="CDD" id="cd14008">
    <property type="entry name" value="STKc_LKB1_CaMKK"/>
    <property type="match status" value="1"/>
</dbReference>
<dbReference type="PROSITE" id="PS00107">
    <property type="entry name" value="PROTEIN_KINASE_ATP"/>
    <property type="match status" value="1"/>
</dbReference>
<accession>A0ABQ0GR04</accession>
<organism evidence="6 7">
    <name type="scientific">Madurella fahalii</name>
    <dbReference type="NCBI Taxonomy" id="1157608"/>
    <lineage>
        <taxon>Eukaryota</taxon>
        <taxon>Fungi</taxon>
        <taxon>Dikarya</taxon>
        <taxon>Ascomycota</taxon>
        <taxon>Pezizomycotina</taxon>
        <taxon>Sordariomycetes</taxon>
        <taxon>Sordariomycetidae</taxon>
        <taxon>Sordariales</taxon>
        <taxon>Sordariales incertae sedis</taxon>
        <taxon>Madurella</taxon>
    </lineage>
</organism>
<dbReference type="Gene3D" id="3.30.200.20">
    <property type="entry name" value="Phosphorylase Kinase, domain 1"/>
    <property type="match status" value="1"/>
</dbReference>
<dbReference type="PANTHER" id="PTHR24346:SF77">
    <property type="entry name" value="SERINE THREONINE PROTEIN KINASE"/>
    <property type="match status" value="1"/>
</dbReference>
<protein>
    <submittedName>
        <fullName evidence="6">Calcium/calmodulin-dependent protein kinase kinase cmkC</fullName>
    </submittedName>
</protein>
<evidence type="ECO:0000256" key="1">
    <source>
        <dbReference type="ARBA" id="ARBA00022741"/>
    </source>
</evidence>
<evidence type="ECO:0000259" key="5">
    <source>
        <dbReference type="PROSITE" id="PS50011"/>
    </source>
</evidence>
<feature type="region of interest" description="Disordered" evidence="4">
    <location>
        <begin position="452"/>
        <end position="478"/>
    </location>
</feature>
<dbReference type="PROSITE" id="PS50011">
    <property type="entry name" value="PROTEIN_KINASE_DOM"/>
    <property type="match status" value="1"/>
</dbReference>